<protein>
    <submittedName>
        <fullName evidence="16">Beta-amyrin 11-oxidase-like</fullName>
    </submittedName>
</protein>
<dbReference type="SUPFAM" id="SSF48264">
    <property type="entry name" value="Cytochrome P450"/>
    <property type="match status" value="1"/>
</dbReference>
<evidence type="ECO:0000313" key="15">
    <source>
        <dbReference type="Proteomes" id="UP000087171"/>
    </source>
</evidence>
<keyword evidence="5 14" id="KW-0812">Transmembrane</keyword>
<keyword evidence="9 11" id="KW-0408">Iron</keyword>
<evidence type="ECO:0000256" key="4">
    <source>
        <dbReference type="ARBA" id="ARBA00022617"/>
    </source>
</evidence>
<dbReference type="InterPro" id="IPR017972">
    <property type="entry name" value="Cyt_P450_CS"/>
</dbReference>
<accession>A0A1S2YZ42</accession>
<gene>
    <name evidence="16" type="primary">LOC101498233</name>
</gene>
<dbReference type="GeneID" id="101498233"/>
<dbReference type="PANTHER" id="PTHR24286">
    <property type="entry name" value="CYTOCHROME P450 26"/>
    <property type="match status" value="1"/>
</dbReference>
<dbReference type="GO" id="GO:0051777">
    <property type="term" value="F:ent-kaurenoic acid monooxygenase activity"/>
    <property type="evidence" value="ECO:0007669"/>
    <property type="project" value="TreeGrafter"/>
</dbReference>
<dbReference type="PRINTS" id="PR00463">
    <property type="entry name" value="EP450I"/>
</dbReference>
<dbReference type="PRINTS" id="PR00385">
    <property type="entry name" value="P450"/>
</dbReference>
<dbReference type="STRING" id="3827.A0A1S2YZ42"/>
<evidence type="ECO:0000256" key="3">
    <source>
        <dbReference type="ARBA" id="ARBA00010617"/>
    </source>
</evidence>
<evidence type="ECO:0000256" key="2">
    <source>
        <dbReference type="ARBA" id="ARBA00004167"/>
    </source>
</evidence>
<dbReference type="GO" id="GO:0016125">
    <property type="term" value="P:sterol metabolic process"/>
    <property type="evidence" value="ECO:0007669"/>
    <property type="project" value="TreeGrafter"/>
</dbReference>
<feature type="transmembrane region" description="Helical" evidence="14">
    <location>
        <begin position="20"/>
        <end position="39"/>
    </location>
</feature>
<evidence type="ECO:0000256" key="9">
    <source>
        <dbReference type="ARBA" id="ARBA00023004"/>
    </source>
</evidence>
<evidence type="ECO:0000256" key="8">
    <source>
        <dbReference type="ARBA" id="ARBA00023002"/>
    </source>
</evidence>
<dbReference type="Pfam" id="PF00067">
    <property type="entry name" value="p450"/>
    <property type="match status" value="1"/>
</dbReference>
<evidence type="ECO:0000313" key="16">
    <source>
        <dbReference type="RefSeq" id="XP_004512204.2"/>
    </source>
</evidence>
<evidence type="ECO:0000256" key="12">
    <source>
        <dbReference type="RuleBase" id="RU000461"/>
    </source>
</evidence>
<keyword evidence="8 12" id="KW-0560">Oxidoreductase</keyword>
<keyword evidence="12" id="KW-0503">Monooxygenase</keyword>
<dbReference type="InterPro" id="IPR001128">
    <property type="entry name" value="Cyt_P450"/>
</dbReference>
<dbReference type="GO" id="GO:0016132">
    <property type="term" value="P:brassinosteroid biosynthetic process"/>
    <property type="evidence" value="ECO:0007669"/>
    <property type="project" value="TreeGrafter"/>
</dbReference>
<dbReference type="eggNOG" id="KOG0157">
    <property type="taxonomic scope" value="Eukaryota"/>
</dbReference>
<dbReference type="GO" id="GO:0010268">
    <property type="term" value="P:brassinosteroid homeostasis"/>
    <property type="evidence" value="ECO:0007669"/>
    <property type="project" value="TreeGrafter"/>
</dbReference>
<evidence type="ECO:0000256" key="10">
    <source>
        <dbReference type="ARBA" id="ARBA00023136"/>
    </source>
</evidence>
<keyword evidence="13" id="KW-0175">Coiled coil</keyword>
<evidence type="ECO:0000256" key="11">
    <source>
        <dbReference type="PIRSR" id="PIRSR602401-1"/>
    </source>
</evidence>
<evidence type="ECO:0000256" key="5">
    <source>
        <dbReference type="ARBA" id="ARBA00022692"/>
    </source>
</evidence>
<dbReference type="Proteomes" id="UP000087171">
    <property type="component" value="Chromosome Ca8"/>
</dbReference>
<dbReference type="InterPro" id="IPR036396">
    <property type="entry name" value="Cyt_P450_sf"/>
</dbReference>
<dbReference type="GO" id="GO:0005783">
    <property type="term" value="C:endoplasmic reticulum"/>
    <property type="evidence" value="ECO:0007669"/>
    <property type="project" value="TreeGrafter"/>
</dbReference>
<evidence type="ECO:0000256" key="1">
    <source>
        <dbReference type="ARBA" id="ARBA00001971"/>
    </source>
</evidence>
<keyword evidence="10 14" id="KW-0472">Membrane</keyword>
<reference evidence="16" key="2">
    <citation type="submission" date="2025-08" db="UniProtKB">
        <authorList>
            <consortium name="RefSeq"/>
        </authorList>
    </citation>
    <scope>IDENTIFICATION</scope>
    <source>
        <tissue evidence="16">Etiolated seedlings</tissue>
    </source>
</reference>
<evidence type="ECO:0000256" key="6">
    <source>
        <dbReference type="ARBA" id="ARBA00022723"/>
    </source>
</evidence>
<keyword evidence="15" id="KW-1185">Reference proteome</keyword>
<evidence type="ECO:0000256" key="7">
    <source>
        <dbReference type="ARBA" id="ARBA00022989"/>
    </source>
</evidence>
<dbReference type="GO" id="GO:0005506">
    <property type="term" value="F:iron ion binding"/>
    <property type="evidence" value="ECO:0007669"/>
    <property type="project" value="InterPro"/>
</dbReference>
<feature type="binding site" description="axial binding residue" evidence="11">
    <location>
        <position position="453"/>
    </location>
    <ligand>
        <name>heme</name>
        <dbReference type="ChEBI" id="CHEBI:30413"/>
    </ligand>
    <ligandPart>
        <name>Fe</name>
        <dbReference type="ChEBI" id="CHEBI:18248"/>
    </ligandPart>
</feature>
<sequence>MNLEHQGFQCKKMLSLDYSMWFILVTGLLGGYAFVFGFLRKLNEWYYVSRLGNMQMQYPLPPGDMGWPFLGNMPTFLKAFKSDPDSFIYHFVSRYGRTGMYKTHLFGSPSIIVCTPETCRKVLTDEENLKLGYPPSTMALTGKRSFHGISNTEHKRLRRLITSPINGHEALSSYIGLIENIAVKHLEELSTMDMPCEFLKEMRKFAFQVITTIFISSDCDHVDLGLVENLYIDLNKGMKSLAINLPGFAFHKALKARKKLVKLLQTLVEQKRRKNNRKKRLKKDMMDLLMEVKDEEGKILEDEDIIDLLLLFLLAGHESSAHGILWTIIYLMDHPHVFQRAKKEQEEIMETRPSTQKGLNLREIKQMEYLSKVIDEMLRRTSISFANFRLAKVDVNINGYTIPKGWKVLVWNRGVHMDPETYFNPKEFDPSRWENYKARAGSFLPFGLGSRLCPGSDLAKLEIIIFLHHFLLNYRMERINPECPVTYLPVPRPTDNCLARIIKVK</sequence>
<reference evidence="15" key="1">
    <citation type="journal article" date="2013" name="Nat. Biotechnol.">
        <title>Draft genome sequence of chickpea (Cicer arietinum) provides a resource for trait improvement.</title>
        <authorList>
            <person name="Varshney R.K."/>
            <person name="Song C."/>
            <person name="Saxena R.K."/>
            <person name="Azam S."/>
            <person name="Yu S."/>
            <person name="Sharpe A.G."/>
            <person name="Cannon S."/>
            <person name="Baek J."/>
            <person name="Rosen B.D."/>
            <person name="Tar'an B."/>
            <person name="Millan T."/>
            <person name="Zhang X."/>
            <person name="Ramsay L.D."/>
            <person name="Iwata A."/>
            <person name="Wang Y."/>
            <person name="Nelson W."/>
            <person name="Farmer A.D."/>
            <person name="Gaur P.M."/>
            <person name="Soderlund C."/>
            <person name="Penmetsa R.V."/>
            <person name="Xu C."/>
            <person name="Bharti A.K."/>
            <person name="He W."/>
            <person name="Winter P."/>
            <person name="Zhao S."/>
            <person name="Hane J.K."/>
            <person name="Carrasquilla-Garcia N."/>
            <person name="Condie J.A."/>
            <person name="Upadhyaya H.D."/>
            <person name="Luo M.C."/>
            <person name="Thudi M."/>
            <person name="Gowda C.L."/>
            <person name="Singh N.P."/>
            <person name="Lichtenzveig J."/>
            <person name="Gali K.K."/>
            <person name="Rubio J."/>
            <person name="Nadarajan N."/>
            <person name="Dolezel J."/>
            <person name="Bansal K.C."/>
            <person name="Xu X."/>
            <person name="Edwards D."/>
            <person name="Zhang G."/>
            <person name="Kahl G."/>
            <person name="Gil J."/>
            <person name="Singh K.B."/>
            <person name="Datta S.K."/>
            <person name="Jackson S.A."/>
            <person name="Wang J."/>
            <person name="Cook D.R."/>
        </authorList>
    </citation>
    <scope>NUCLEOTIDE SEQUENCE [LARGE SCALE GENOMIC DNA]</scope>
    <source>
        <strain evidence="15">cv. CDC Frontier</strain>
    </source>
</reference>
<dbReference type="InterPro" id="IPR002401">
    <property type="entry name" value="Cyt_P450_E_grp-I"/>
</dbReference>
<dbReference type="OrthoDB" id="1470350at2759"/>
<dbReference type="PROSITE" id="PS00086">
    <property type="entry name" value="CYTOCHROME_P450"/>
    <property type="match status" value="1"/>
</dbReference>
<evidence type="ECO:0000256" key="14">
    <source>
        <dbReference type="SAM" id="Phobius"/>
    </source>
</evidence>
<comment type="subcellular location">
    <subcellularLocation>
        <location evidence="2">Membrane</location>
        <topology evidence="2">Single-pass membrane protein</topology>
    </subcellularLocation>
</comment>
<dbReference type="GO" id="GO:0016020">
    <property type="term" value="C:membrane"/>
    <property type="evidence" value="ECO:0007669"/>
    <property type="project" value="UniProtKB-SubCell"/>
</dbReference>
<dbReference type="GO" id="GO:0020037">
    <property type="term" value="F:heme binding"/>
    <property type="evidence" value="ECO:0007669"/>
    <property type="project" value="InterPro"/>
</dbReference>
<dbReference type="KEGG" id="cam:101498233"/>
<keyword evidence="6 11" id="KW-0479">Metal-binding</keyword>
<evidence type="ECO:0000256" key="13">
    <source>
        <dbReference type="SAM" id="Coils"/>
    </source>
</evidence>
<dbReference type="RefSeq" id="XP_004512204.2">
    <property type="nucleotide sequence ID" value="XM_004512147.3"/>
</dbReference>
<proteinExistence type="inferred from homology"/>
<keyword evidence="7 14" id="KW-1133">Transmembrane helix</keyword>
<dbReference type="PANTHER" id="PTHR24286:SF199">
    <property type="entry name" value="CYTOCHROME P450 88D6"/>
    <property type="match status" value="1"/>
</dbReference>
<organism evidence="15 16">
    <name type="scientific">Cicer arietinum</name>
    <name type="common">Chickpea</name>
    <name type="synonym">Garbanzo</name>
    <dbReference type="NCBI Taxonomy" id="3827"/>
    <lineage>
        <taxon>Eukaryota</taxon>
        <taxon>Viridiplantae</taxon>
        <taxon>Streptophyta</taxon>
        <taxon>Embryophyta</taxon>
        <taxon>Tracheophyta</taxon>
        <taxon>Spermatophyta</taxon>
        <taxon>Magnoliopsida</taxon>
        <taxon>eudicotyledons</taxon>
        <taxon>Gunneridae</taxon>
        <taxon>Pentapetalae</taxon>
        <taxon>rosids</taxon>
        <taxon>fabids</taxon>
        <taxon>Fabales</taxon>
        <taxon>Fabaceae</taxon>
        <taxon>Papilionoideae</taxon>
        <taxon>50 kb inversion clade</taxon>
        <taxon>NPAAA clade</taxon>
        <taxon>Hologalegina</taxon>
        <taxon>IRL clade</taxon>
        <taxon>Cicereae</taxon>
        <taxon>Cicer</taxon>
    </lineage>
</organism>
<name>A0A1S2YZ42_CICAR</name>
<feature type="coiled-coil region" evidence="13">
    <location>
        <begin position="264"/>
        <end position="298"/>
    </location>
</feature>
<dbReference type="PaxDb" id="3827-XP_004512204.1"/>
<comment type="cofactor">
    <cofactor evidence="1 11">
        <name>heme</name>
        <dbReference type="ChEBI" id="CHEBI:30413"/>
    </cofactor>
</comment>
<keyword evidence="4 11" id="KW-0349">Heme</keyword>
<dbReference type="AlphaFoldDB" id="A0A1S2YZ42"/>
<dbReference type="Gene3D" id="1.10.630.10">
    <property type="entry name" value="Cytochrome P450"/>
    <property type="match status" value="1"/>
</dbReference>
<comment type="similarity">
    <text evidence="3 12">Belongs to the cytochrome P450 family.</text>
</comment>